<feature type="signal peptide" evidence="16">
    <location>
        <begin position="1"/>
        <end position="21"/>
    </location>
</feature>
<dbReference type="Pfam" id="PF19699">
    <property type="entry name" value="CLSTN_C"/>
    <property type="match status" value="1"/>
</dbReference>
<evidence type="ECO:0000256" key="6">
    <source>
        <dbReference type="ARBA" id="ARBA00022989"/>
    </source>
</evidence>
<keyword evidence="2 16" id="KW-0732">Signal</keyword>
<evidence type="ECO:0000256" key="10">
    <source>
        <dbReference type="ARBA" id="ARBA00034103"/>
    </source>
</evidence>
<evidence type="ECO:0000313" key="19">
    <source>
        <dbReference type="WBParaSite" id="MBELARI_LOCUS19665"/>
    </source>
</evidence>
<dbReference type="SUPFAM" id="SSF49899">
    <property type="entry name" value="Concanavalin A-like lectins/glucanases"/>
    <property type="match status" value="1"/>
</dbReference>
<evidence type="ECO:0000259" key="17">
    <source>
        <dbReference type="PROSITE" id="PS50268"/>
    </source>
</evidence>
<feature type="region of interest" description="Disordered" evidence="14">
    <location>
        <begin position="872"/>
        <end position="975"/>
    </location>
</feature>
<keyword evidence="6 15" id="KW-1133">Transmembrane helix</keyword>
<evidence type="ECO:0000313" key="18">
    <source>
        <dbReference type="Proteomes" id="UP000887575"/>
    </source>
</evidence>
<keyword evidence="18" id="KW-1185">Reference proteome</keyword>
<dbReference type="PANTHER" id="PTHR14139">
    <property type="entry name" value="CALSYNTENIN"/>
    <property type="match status" value="1"/>
</dbReference>
<keyword evidence="3" id="KW-0677">Repeat</keyword>
<dbReference type="Gene3D" id="2.60.40.60">
    <property type="entry name" value="Cadherins"/>
    <property type="match status" value="2"/>
</dbReference>
<keyword evidence="5" id="KW-0130">Cell adhesion</keyword>
<dbReference type="InterPro" id="IPR002126">
    <property type="entry name" value="Cadherin-like_dom"/>
</dbReference>
<evidence type="ECO:0000256" key="13">
    <source>
        <dbReference type="PROSITE-ProRule" id="PRU00043"/>
    </source>
</evidence>
<dbReference type="GO" id="GO:0012505">
    <property type="term" value="C:endomembrane system"/>
    <property type="evidence" value="ECO:0007669"/>
    <property type="project" value="UniProtKB-SubCell"/>
</dbReference>
<keyword evidence="7" id="KW-0770">Synapse</keyword>
<evidence type="ECO:0000256" key="4">
    <source>
        <dbReference type="ARBA" id="ARBA00022837"/>
    </source>
</evidence>
<feature type="domain" description="Cadherin" evidence="17">
    <location>
        <begin position="68"/>
        <end position="146"/>
    </location>
</feature>
<feature type="domain" description="Cadherin" evidence="17">
    <location>
        <begin position="147"/>
        <end position="254"/>
    </location>
</feature>
<dbReference type="FunFam" id="2.60.40.60:FF:000352">
    <property type="entry name" value="CAlSYntenin/Alcadein homolog"/>
    <property type="match status" value="1"/>
</dbReference>
<dbReference type="PRINTS" id="PR00205">
    <property type="entry name" value="CADHERIN"/>
</dbReference>
<feature type="chain" id="PRO_5042095279" description="Cadherin domain-containing protein" evidence="16">
    <location>
        <begin position="22"/>
        <end position="975"/>
    </location>
</feature>
<dbReference type="Pfam" id="PF00028">
    <property type="entry name" value="Cadherin"/>
    <property type="match status" value="1"/>
</dbReference>
<feature type="region of interest" description="Disordered" evidence="14">
    <location>
        <begin position="549"/>
        <end position="573"/>
    </location>
</feature>
<dbReference type="WBParaSite" id="MBELARI_LOCUS19665">
    <property type="protein sequence ID" value="MBELARI_LOCUS19665"/>
    <property type="gene ID" value="MBELARI_LOCUS19665"/>
</dbReference>
<evidence type="ECO:0000256" key="5">
    <source>
        <dbReference type="ARBA" id="ARBA00022889"/>
    </source>
</evidence>
<comment type="similarity">
    <text evidence="11">Belongs to the calsyntenin family.</text>
</comment>
<dbReference type="CDD" id="cd11304">
    <property type="entry name" value="Cadherin_repeat"/>
    <property type="match status" value="2"/>
</dbReference>
<evidence type="ECO:0000256" key="12">
    <source>
        <dbReference type="ARBA" id="ARBA00046288"/>
    </source>
</evidence>
<dbReference type="GO" id="GO:0051965">
    <property type="term" value="P:positive regulation of synapse assembly"/>
    <property type="evidence" value="ECO:0007669"/>
    <property type="project" value="TreeGrafter"/>
</dbReference>
<dbReference type="PROSITE" id="PS50268">
    <property type="entry name" value="CADHERIN_2"/>
    <property type="match status" value="2"/>
</dbReference>
<dbReference type="InterPro" id="IPR013320">
    <property type="entry name" value="ConA-like_dom_sf"/>
</dbReference>
<proteinExistence type="inferred from homology"/>
<feature type="region of interest" description="Disordered" evidence="14">
    <location>
        <begin position="326"/>
        <end position="349"/>
    </location>
</feature>
<dbReference type="PANTHER" id="PTHR14139:SF2">
    <property type="entry name" value="CALSYNTENIN-1"/>
    <property type="match status" value="1"/>
</dbReference>
<feature type="compositionally biased region" description="Polar residues" evidence="14">
    <location>
        <begin position="564"/>
        <end position="573"/>
    </location>
</feature>
<evidence type="ECO:0000256" key="15">
    <source>
        <dbReference type="SAM" id="Phobius"/>
    </source>
</evidence>
<evidence type="ECO:0000256" key="1">
    <source>
        <dbReference type="ARBA" id="ARBA00022692"/>
    </source>
</evidence>
<protein>
    <recommendedName>
        <fullName evidence="17">Cadherin domain-containing protein</fullName>
    </recommendedName>
</protein>
<dbReference type="GO" id="GO:0005509">
    <property type="term" value="F:calcium ion binding"/>
    <property type="evidence" value="ECO:0007669"/>
    <property type="project" value="UniProtKB-UniRule"/>
</dbReference>
<organism evidence="18 19">
    <name type="scientific">Mesorhabditis belari</name>
    <dbReference type="NCBI Taxonomy" id="2138241"/>
    <lineage>
        <taxon>Eukaryota</taxon>
        <taxon>Metazoa</taxon>
        <taxon>Ecdysozoa</taxon>
        <taxon>Nematoda</taxon>
        <taxon>Chromadorea</taxon>
        <taxon>Rhabditida</taxon>
        <taxon>Rhabditina</taxon>
        <taxon>Rhabditomorpha</taxon>
        <taxon>Rhabditoidea</taxon>
        <taxon>Rhabditidae</taxon>
        <taxon>Mesorhabditinae</taxon>
        <taxon>Mesorhabditis</taxon>
    </lineage>
</organism>
<dbReference type="GO" id="GO:0045211">
    <property type="term" value="C:postsynaptic membrane"/>
    <property type="evidence" value="ECO:0007669"/>
    <property type="project" value="TreeGrafter"/>
</dbReference>
<dbReference type="FunFam" id="2.60.120.200:FF:000260">
    <property type="entry name" value="CAlSYntenin/Alcadein homolog"/>
    <property type="match status" value="1"/>
</dbReference>
<reference evidence="19" key="1">
    <citation type="submission" date="2024-02" db="UniProtKB">
        <authorList>
            <consortium name="WormBaseParasite"/>
        </authorList>
    </citation>
    <scope>IDENTIFICATION</scope>
</reference>
<dbReference type="SUPFAM" id="SSF49313">
    <property type="entry name" value="Cadherin-like"/>
    <property type="match status" value="1"/>
</dbReference>
<evidence type="ECO:0000256" key="9">
    <source>
        <dbReference type="ARBA" id="ARBA00023180"/>
    </source>
</evidence>
<evidence type="ECO:0000256" key="2">
    <source>
        <dbReference type="ARBA" id="ARBA00022729"/>
    </source>
</evidence>
<keyword evidence="8 15" id="KW-0472">Membrane</keyword>
<sequence>MKKAMRILSAVVLLLLGVTHGKHHLHPRVPIINLHAAEQLTATIREDENVLSTVPDLGILPDTGPICRYEVTSPKAGVVVPFDVQIVDQLTGSAVIKVKDSLALDCKQAEYNLTVTAIRCGSDGAKSEGVPLRVTVKDTNNHAPEFAQPWYAFTVDEGRLYNEITQLTATDADCGHPFGEVCEYEITNGLDNFPFAVSNQGVLRNTRPLNATLARSYILTIVAHDCGMKRSKSVLVTINVKESCVEGVSNMPERISYTPGSGARTLFPDAQTHSCQTATDCEIVQATAVVELKMAHVSGGCSRQNVFGNDNIKNCGLSQQHVSLLPSGDKAESSSSEESSEENEVISEKEKYTFDGRTNAIIVPETSVKALIPDKFTLSFTMKHERGTKDEQNNKQNILCESDDFNMNRHHFSVYIRHCKLEVVLRRESGAAAEFRAAEWRWALPEVCDGEWHSYTLLFNGVDDVNMMIDGKGYRHDERNPEILDDWPLHQTKQQKTRLVVGACWHGRQQQMAQFFHGKISNMHLLVNQVESEEALACAHRCPEQLTFSGSDELTDGESATLDPEQSSLKLNASSTQSLSRMLQRVAYVNSRENPVQGHRQIAVTPQITCKQGKKIELPTYKSYLFVQKQAEPELSISGDSLVAANQHSLKTGMPMLPNIKITVSQTGIDGEVNEITGAKLDWCQVHLKPSRDKDLEYFSSPASIIASMKIDFEHDKEGIFLRGEESVKEYVEVLSKVHYFNTRPESYPKRIYSVQCAMAKGRVKSNEFLVTMSIEAPKVVLPTESPELHTAPTLDVIEKHFEPSFDQLGASRLQNILEMDLPRPKALLSHHGYDMGQGAVAGGAVAVVVVVCVGFLLVLLVIGVLKMRDTPIPKRHPRRQKKNEPGMQWDDEGMNITVNPMEDVEKNGGETITEGYSDDEEESDQESECSFHDDEEMSEDDDVEAEVLPHSENRGQNGLEWDDETIATTRSYRV</sequence>
<accession>A0AAF3EZJ6</accession>
<dbReference type="Gene3D" id="2.60.120.200">
    <property type="match status" value="1"/>
</dbReference>
<dbReference type="InterPro" id="IPR015919">
    <property type="entry name" value="Cadherin-like_sf"/>
</dbReference>
<evidence type="ECO:0000256" key="7">
    <source>
        <dbReference type="ARBA" id="ARBA00023018"/>
    </source>
</evidence>
<feature type="transmembrane region" description="Helical" evidence="15">
    <location>
        <begin position="840"/>
        <end position="866"/>
    </location>
</feature>
<keyword evidence="1 15" id="KW-0812">Transmembrane</keyword>
<dbReference type="GO" id="GO:0007156">
    <property type="term" value="P:homophilic cell adhesion via plasma membrane adhesion molecules"/>
    <property type="evidence" value="ECO:0007669"/>
    <property type="project" value="InterPro"/>
</dbReference>
<keyword evidence="9" id="KW-0325">Glycoprotein</keyword>
<evidence type="ECO:0000256" key="11">
    <source>
        <dbReference type="ARBA" id="ARBA00035015"/>
    </source>
</evidence>
<name>A0AAF3EZJ6_9BILA</name>
<dbReference type="AlphaFoldDB" id="A0AAF3EZJ6"/>
<evidence type="ECO:0000256" key="16">
    <source>
        <dbReference type="SAM" id="SignalP"/>
    </source>
</evidence>
<dbReference type="InterPro" id="IPR045588">
    <property type="entry name" value="CLSTN_C"/>
</dbReference>
<dbReference type="GO" id="GO:0050806">
    <property type="term" value="P:positive regulation of synaptic transmission"/>
    <property type="evidence" value="ECO:0007669"/>
    <property type="project" value="TreeGrafter"/>
</dbReference>
<keyword evidence="4 13" id="KW-0106">Calcium</keyword>
<evidence type="ECO:0000256" key="8">
    <source>
        <dbReference type="ARBA" id="ARBA00023136"/>
    </source>
</evidence>
<evidence type="ECO:0000256" key="14">
    <source>
        <dbReference type="SAM" id="MobiDB-lite"/>
    </source>
</evidence>
<feature type="compositionally biased region" description="Acidic residues" evidence="14">
    <location>
        <begin position="917"/>
        <end position="946"/>
    </location>
</feature>
<dbReference type="GO" id="GO:0009986">
    <property type="term" value="C:cell surface"/>
    <property type="evidence" value="ECO:0007669"/>
    <property type="project" value="TreeGrafter"/>
</dbReference>
<dbReference type="SMART" id="SM00112">
    <property type="entry name" value="CA"/>
    <property type="match status" value="2"/>
</dbReference>
<evidence type="ECO:0000256" key="3">
    <source>
        <dbReference type="ARBA" id="ARBA00022737"/>
    </source>
</evidence>
<comment type="subcellular location">
    <subcellularLocation>
        <location evidence="12">Endomembrane system</location>
        <topology evidence="12">Single-pass type I membrane protein</topology>
    </subcellularLocation>
    <subcellularLocation>
        <location evidence="10">Synapse</location>
    </subcellularLocation>
</comment>
<dbReference type="Proteomes" id="UP000887575">
    <property type="component" value="Unassembled WGS sequence"/>
</dbReference>